<dbReference type="Pfam" id="PF00072">
    <property type="entry name" value="Response_reg"/>
    <property type="match status" value="1"/>
</dbReference>
<dbReference type="PANTHER" id="PTHR48111:SF1">
    <property type="entry name" value="TWO-COMPONENT RESPONSE REGULATOR ORR33"/>
    <property type="match status" value="1"/>
</dbReference>
<dbReference type="GO" id="GO:0032993">
    <property type="term" value="C:protein-DNA complex"/>
    <property type="evidence" value="ECO:0007669"/>
    <property type="project" value="TreeGrafter"/>
</dbReference>
<dbReference type="GO" id="GO:0006355">
    <property type="term" value="P:regulation of DNA-templated transcription"/>
    <property type="evidence" value="ECO:0007669"/>
    <property type="project" value="InterPro"/>
</dbReference>
<evidence type="ECO:0000313" key="10">
    <source>
        <dbReference type="EMBL" id="KPL73696.1"/>
    </source>
</evidence>
<dbReference type="Proteomes" id="UP000050430">
    <property type="component" value="Unassembled WGS sequence"/>
</dbReference>
<dbReference type="SMART" id="SM00448">
    <property type="entry name" value="REC"/>
    <property type="match status" value="1"/>
</dbReference>
<evidence type="ECO:0000256" key="6">
    <source>
        <dbReference type="PROSITE-ProRule" id="PRU00169"/>
    </source>
</evidence>
<dbReference type="RefSeq" id="WP_062423153.1">
    <property type="nucleotide sequence ID" value="NZ_BBYA01000013.1"/>
</dbReference>
<dbReference type="InterPro" id="IPR001789">
    <property type="entry name" value="Sig_transdc_resp-reg_receiver"/>
</dbReference>
<dbReference type="AlphaFoldDB" id="A0A0P6WYK4"/>
<proteinExistence type="predicted"/>
<feature type="domain" description="Response regulatory" evidence="8">
    <location>
        <begin position="29"/>
        <end position="142"/>
    </location>
</feature>
<evidence type="ECO:0000256" key="3">
    <source>
        <dbReference type="ARBA" id="ARBA00023015"/>
    </source>
</evidence>
<dbReference type="EMBL" id="LGCK01000005">
    <property type="protein sequence ID" value="KPL73696.1"/>
    <property type="molecule type" value="Genomic_DNA"/>
</dbReference>
<evidence type="ECO:0000256" key="2">
    <source>
        <dbReference type="ARBA" id="ARBA00023012"/>
    </source>
</evidence>
<dbReference type="InterPro" id="IPR039420">
    <property type="entry name" value="WalR-like"/>
</dbReference>
<dbReference type="PROSITE" id="PS51755">
    <property type="entry name" value="OMPR_PHOB"/>
    <property type="match status" value="1"/>
</dbReference>
<keyword evidence="5" id="KW-0804">Transcription</keyword>
<feature type="DNA-binding region" description="OmpR/PhoB-type" evidence="7">
    <location>
        <begin position="151"/>
        <end position="252"/>
    </location>
</feature>
<evidence type="ECO:0000259" key="8">
    <source>
        <dbReference type="PROSITE" id="PS50110"/>
    </source>
</evidence>
<evidence type="ECO:0000256" key="4">
    <source>
        <dbReference type="ARBA" id="ARBA00023125"/>
    </source>
</evidence>
<evidence type="ECO:0000256" key="7">
    <source>
        <dbReference type="PROSITE-ProRule" id="PRU01091"/>
    </source>
</evidence>
<keyword evidence="2" id="KW-0902">Two-component regulatory system</keyword>
<dbReference type="OrthoDB" id="160303at2"/>
<dbReference type="Pfam" id="PF00486">
    <property type="entry name" value="Trans_reg_C"/>
    <property type="match status" value="1"/>
</dbReference>
<keyword evidence="11" id="KW-1185">Reference proteome</keyword>
<dbReference type="Gene3D" id="1.10.10.10">
    <property type="entry name" value="Winged helix-like DNA-binding domain superfamily/Winged helix DNA-binding domain"/>
    <property type="match status" value="1"/>
</dbReference>
<dbReference type="GO" id="GO:0000976">
    <property type="term" value="F:transcription cis-regulatory region binding"/>
    <property type="evidence" value="ECO:0007669"/>
    <property type="project" value="TreeGrafter"/>
</dbReference>
<feature type="domain" description="OmpR/PhoB-type" evidence="9">
    <location>
        <begin position="151"/>
        <end position="252"/>
    </location>
</feature>
<dbReference type="Gene3D" id="3.40.50.2300">
    <property type="match status" value="1"/>
</dbReference>
<reference evidence="10 11" key="1">
    <citation type="submission" date="2015-07" db="EMBL/GenBank/DDBJ databases">
        <title>Genome sequence of Leptolinea tardivitalis DSM 16556.</title>
        <authorList>
            <person name="Hemp J."/>
            <person name="Ward L.M."/>
            <person name="Pace L.A."/>
            <person name="Fischer W.W."/>
        </authorList>
    </citation>
    <scope>NUCLEOTIDE SEQUENCE [LARGE SCALE GENOMIC DNA]</scope>
    <source>
        <strain evidence="10 11">YMTK-2</strain>
    </source>
</reference>
<dbReference type="InterPro" id="IPR011006">
    <property type="entry name" value="CheY-like_superfamily"/>
</dbReference>
<evidence type="ECO:0000259" key="9">
    <source>
        <dbReference type="PROSITE" id="PS51755"/>
    </source>
</evidence>
<dbReference type="SMART" id="SM00862">
    <property type="entry name" value="Trans_reg_C"/>
    <property type="match status" value="1"/>
</dbReference>
<protein>
    <recommendedName>
        <fullName evidence="12">Transcriptional regulator</fullName>
    </recommendedName>
</protein>
<keyword evidence="4 7" id="KW-0238">DNA-binding</keyword>
<dbReference type="SUPFAM" id="SSF46894">
    <property type="entry name" value="C-terminal effector domain of the bipartite response regulators"/>
    <property type="match status" value="1"/>
</dbReference>
<evidence type="ECO:0008006" key="12">
    <source>
        <dbReference type="Google" id="ProtNLM"/>
    </source>
</evidence>
<accession>A0A0P6WYK4</accession>
<dbReference type="CDD" id="cd17574">
    <property type="entry name" value="REC_OmpR"/>
    <property type="match status" value="1"/>
</dbReference>
<dbReference type="STRING" id="229920.ADM99_02400"/>
<comment type="caution">
    <text evidence="10">The sequence shown here is derived from an EMBL/GenBank/DDBJ whole genome shotgun (WGS) entry which is preliminary data.</text>
</comment>
<dbReference type="GO" id="GO:0005829">
    <property type="term" value="C:cytosol"/>
    <property type="evidence" value="ECO:0007669"/>
    <property type="project" value="TreeGrafter"/>
</dbReference>
<dbReference type="InterPro" id="IPR036388">
    <property type="entry name" value="WH-like_DNA-bd_sf"/>
</dbReference>
<dbReference type="PANTHER" id="PTHR48111">
    <property type="entry name" value="REGULATOR OF RPOS"/>
    <property type="match status" value="1"/>
</dbReference>
<keyword evidence="3" id="KW-0805">Transcription regulation</keyword>
<dbReference type="SUPFAM" id="SSF52172">
    <property type="entry name" value="CheY-like"/>
    <property type="match status" value="1"/>
</dbReference>
<gene>
    <name evidence="10" type="ORF">ADM99_02400</name>
</gene>
<dbReference type="InterPro" id="IPR016032">
    <property type="entry name" value="Sig_transdc_resp-reg_C-effctor"/>
</dbReference>
<dbReference type="InterPro" id="IPR001867">
    <property type="entry name" value="OmpR/PhoB-type_DNA-bd"/>
</dbReference>
<evidence type="ECO:0000256" key="5">
    <source>
        <dbReference type="ARBA" id="ARBA00023163"/>
    </source>
</evidence>
<keyword evidence="1 6" id="KW-0597">Phosphoprotein</keyword>
<dbReference type="GO" id="GO:0000156">
    <property type="term" value="F:phosphorelay response regulator activity"/>
    <property type="evidence" value="ECO:0007669"/>
    <property type="project" value="TreeGrafter"/>
</dbReference>
<sequence length="279" mass="30913">MFTSTFDSGVAVRKGVDLDIIEPEKPHKRVLIIDDEVETIGLVKHILINAGIDVVSACSGAEALKRINQIGPDVILLDLLMPGMDGWQVYEKLRHVTNVPVMIISALSDKEDVVRGLNIGADDYIAKPFHPSELVARINRVTYQRTSLHFSQIFKFPAAGLEIDSNNREVLYNEKMAVLPMREFGVLVALARRPGQWVDLATIAYEVWNDSNIRIQSRIKYLVFLLRSKLERDPGNPRLIVSREGLGYKLAVSTGTEPMKGKGVIPGMINTGQPAGSQA</sequence>
<evidence type="ECO:0000256" key="1">
    <source>
        <dbReference type="ARBA" id="ARBA00022553"/>
    </source>
</evidence>
<dbReference type="PROSITE" id="PS50110">
    <property type="entry name" value="RESPONSE_REGULATORY"/>
    <property type="match status" value="1"/>
</dbReference>
<evidence type="ECO:0000313" key="11">
    <source>
        <dbReference type="Proteomes" id="UP000050430"/>
    </source>
</evidence>
<organism evidence="10 11">
    <name type="scientific">Leptolinea tardivitalis</name>
    <dbReference type="NCBI Taxonomy" id="229920"/>
    <lineage>
        <taxon>Bacteria</taxon>
        <taxon>Bacillati</taxon>
        <taxon>Chloroflexota</taxon>
        <taxon>Anaerolineae</taxon>
        <taxon>Anaerolineales</taxon>
        <taxon>Anaerolineaceae</taxon>
        <taxon>Leptolinea</taxon>
    </lineage>
</organism>
<name>A0A0P6WYK4_9CHLR</name>
<dbReference type="CDD" id="cd00383">
    <property type="entry name" value="trans_reg_C"/>
    <property type="match status" value="1"/>
</dbReference>
<feature type="modified residue" description="4-aspartylphosphate" evidence="6">
    <location>
        <position position="78"/>
    </location>
</feature>